<evidence type="ECO:0000313" key="2">
    <source>
        <dbReference type="Proteomes" id="UP001054945"/>
    </source>
</evidence>
<protein>
    <submittedName>
        <fullName evidence="1">Uncharacterized protein</fullName>
    </submittedName>
</protein>
<dbReference type="AlphaFoldDB" id="A0AAV4YGK2"/>
<evidence type="ECO:0000313" key="1">
    <source>
        <dbReference type="EMBL" id="GIZ05332.1"/>
    </source>
</evidence>
<organism evidence="1 2">
    <name type="scientific">Caerostris extrusa</name>
    <name type="common">Bark spider</name>
    <name type="synonym">Caerostris bankana</name>
    <dbReference type="NCBI Taxonomy" id="172846"/>
    <lineage>
        <taxon>Eukaryota</taxon>
        <taxon>Metazoa</taxon>
        <taxon>Ecdysozoa</taxon>
        <taxon>Arthropoda</taxon>
        <taxon>Chelicerata</taxon>
        <taxon>Arachnida</taxon>
        <taxon>Araneae</taxon>
        <taxon>Araneomorphae</taxon>
        <taxon>Entelegynae</taxon>
        <taxon>Araneoidea</taxon>
        <taxon>Araneidae</taxon>
        <taxon>Caerostris</taxon>
    </lineage>
</organism>
<accession>A0AAV4YGK2</accession>
<reference evidence="1 2" key="1">
    <citation type="submission" date="2021-06" db="EMBL/GenBank/DDBJ databases">
        <title>Caerostris extrusa draft genome.</title>
        <authorList>
            <person name="Kono N."/>
            <person name="Arakawa K."/>
        </authorList>
    </citation>
    <scope>NUCLEOTIDE SEQUENCE [LARGE SCALE GENOMIC DNA]</scope>
</reference>
<dbReference type="EMBL" id="BPLR01019285">
    <property type="protein sequence ID" value="GIZ05332.1"/>
    <property type="molecule type" value="Genomic_DNA"/>
</dbReference>
<keyword evidence="2" id="KW-1185">Reference proteome</keyword>
<gene>
    <name evidence="1" type="ORF">CEXT_541081</name>
</gene>
<proteinExistence type="predicted"/>
<comment type="caution">
    <text evidence="1">The sequence shown here is derived from an EMBL/GenBank/DDBJ whole genome shotgun (WGS) entry which is preliminary data.</text>
</comment>
<sequence>MSRVEVLNIRRSANLQCWSRQLDSCWYSSVLLVNRFFCKIIPVFFPEIPGVFNLFDVFDLEVQDCIYTPVIIDGIFDDSPLCLGCTQSPYHFFETVRTLTGLHKLRGGLIGVTISTYKTINNNDMRSSGKANFIAQKMACRQTGPANVVEKPF</sequence>
<name>A0AAV4YGK2_CAEEX</name>
<dbReference type="Proteomes" id="UP001054945">
    <property type="component" value="Unassembled WGS sequence"/>
</dbReference>